<dbReference type="SMART" id="SM00567">
    <property type="entry name" value="EZ_HEAT"/>
    <property type="match status" value="2"/>
</dbReference>
<dbReference type="RefSeq" id="WP_310925707.1">
    <property type="nucleotide sequence ID" value="NZ_JAMQOP010000004.1"/>
</dbReference>
<gene>
    <name evidence="2" type="ORF">NDI76_18745</name>
</gene>
<feature type="compositionally biased region" description="Basic and acidic residues" evidence="1">
    <location>
        <begin position="160"/>
        <end position="176"/>
    </location>
</feature>
<dbReference type="SUPFAM" id="SSF48371">
    <property type="entry name" value="ARM repeat"/>
    <property type="match status" value="1"/>
</dbReference>
<dbReference type="InterPro" id="IPR004155">
    <property type="entry name" value="PBS_lyase_HEAT"/>
</dbReference>
<name>A0ABU2GIX7_9EURY</name>
<dbReference type="InterPro" id="IPR016024">
    <property type="entry name" value="ARM-type_fold"/>
</dbReference>
<protein>
    <submittedName>
        <fullName evidence="2">HEAT repeat domain-containing protein</fullName>
    </submittedName>
</protein>
<proteinExistence type="predicted"/>
<sequence>MTANASRPLDGIEPESVTPEDVDDREVRSALASDTPSVRQRGVAVCESLAAADVEAVRPLLDDVAPLAGDDNAAVALRAVSVLDTVARADPAALDGATSGLVDAADSEIVDVQLTAAAALGVLVVKRPDLVAPFVGELVAAIRATEPDPTPDDFSAVEDPVTRRTLEEHEESERQRRTSGRRTLVNVVVAVCEEEPESALGTVEGLLGLLDDVDPSVVGGAVDALGELAVADPEAVAPARDELRARLDHPRTFVRARVVRALGRLGDEEAVPKLRTVAETDDDENVREIAAETAAFLAEES</sequence>
<keyword evidence="3" id="KW-1185">Reference proteome</keyword>
<feature type="region of interest" description="Disordered" evidence="1">
    <location>
        <begin position="1"/>
        <end position="37"/>
    </location>
</feature>
<dbReference type="InterPro" id="IPR011989">
    <property type="entry name" value="ARM-like"/>
</dbReference>
<dbReference type="Proteomes" id="UP001257060">
    <property type="component" value="Unassembled WGS sequence"/>
</dbReference>
<accession>A0ABU2GIX7</accession>
<evidence type="ECO:0000256" key="1">
    <source>
        <dbReference type="SAM" id="MobiDB-lite"/>
    </source>
</evidence>
<organism evidence="2 3">
    <name type="scientific">Halogeometricum salsisoli</name>
    <dbReference type="NCBI Taxonomy" id="2950536"/>
    <lineage>
        <taxon>Archaea</taxon>
        <taxon>Methanobacteriati</taxon>
        <taxon>Methanobacteriota</taxon>
        <taxon>Stenosarchaea group</taxon>
        <taxon>Halobacteria</taxon>
        <taxon>Halobacteriales</taxon>
        <taxon>Haloferacaceae</taxon>
        <taxon>Halogeometricum</taxon>
    </lineage>
</organism>
<reference evidence="2 3" key="1">
    <citation type="submission" date="2022-06" db="EMBL/GenBank/DDBJ databases">
        <title>Halogeometricum sp. a new haloarchaeum isolate from saline soil.</title>
        <authorList>
            <person name="Strakova D."/>
            <person name="Galisteo C."/>
            <person name="Sanchez-Porro C."/>
            <person name="Ventosa A."/>
        </authorList>
    </citation>
    <scope>NUCLEOTIDE SEQUENCE [LARGE SCALE GENOMIC DNA]</scope>
    <source>
        <strain evidence="2 3">S1BR25-6</strain>
    </source>
</reference>
<evidence type="ECO:0000313" key="3">
    <source>
        <dbReference type="Proteomes" id="UP001257060"/>
    </source>
</evidence>
<comment type="caution">
    <text evidence="2">The sequence shown here is derived from an EMBL/GenBank/DDBJ whole genome shotgun (WGS) entry which is preliminary data.</text>
</comment>
<evidence type="ECO:0000313" key="2">
    <source>
        <dbReference type="EMBL" id="MDS0300791.1"/>
    </source>
</evidence>
<dbReference type="EMBL" id="JAMQOP010000004">
    <property type="protein sequence ID" value="MDS0300791.1"/>
    <property type="molecule type" value="Genomic_DNA"/>
</dbReference>
<feature type="region of interest" description="Disordered" evidence="1">
    <location>
        <begin position="146"/>
        <end position="179"/>
    </location>
</feature>
<dbReference type="Pfam" id="PF13646">
    <property type="entry name" value="HEAT_2"/>
    <property type="match status" value="1"/>
</dbReference>
<dbReference type="Gene3D" id="1.25.10.10">
    <property type="entry name" value="Leucine-rich Repeat Variant"/>
    <property type="match status" value="2"/>
</dbReference>